<dbReference type="Proteomes" id="UP000054359">
    <property type="component" value="Unassembled WGS sequence"/>
</dbReference>
<dbReference type="GO" id="GO:0005737">
    <property type="term" value="C:cytoplasm"/>
    <property type="evidence" value="ECO:0007669"/>
    <property type="project" value="TreeGrafter"/>
</dbReference>
<feature type="region of interest" description="Disordered" evidence="1">
    <location>
        <begin position="50"/>
        <end position="86"/>
    </location>
</feature>
<feature type="signal peptide" evidence="3">
    <location>
        <begin position="1"/>
        <end position="19"/>
    </location>
</feature>
<evidence type="ECO:0000256" key="2">
    <source>
        <dbReference type="SAM" id="Phobius"/>
    </source>
</evidence>
<keyword evidence="5" id="KW-1185">Reference proteome</keyword>
<keyword evidence="3" id="KW-0732">Signal</keyword>
<feature type="transmembrane region" description="Helical" evidence="2">
    <location>
        <begin position="121"/>
        <end position="140"/>
    </location>
</feature>
<organism evidence="4 5">
    <name type="scientific">Stegodyphus mimosarum</name>
    <name type="common">African social velvet spider</name>
    <dbReference type="NCBI Taxonomy" id="407821"/>
    <lineage>
        <taxon>Eukaryota</taxon>
        <taxon>Metazoa</taxon>
        <taxon>Ecdysozoa</taxon>
        <taxon>Arthropoda</taxon>
        <taxon>Chelicerata</taxon>
        <taxon>Arachnida</taxon>
        <taxon>Araneae</taxon>
        <taxon>Araneomorphae</taxon>
        <taxon>Entelegynae</taxon>
        <taxon>Eresoidea</taxon>
        <taxon>Eresidae</taxon>
        <taxon>Stegodyphus</taxon>
    </lineage>
</organism>
<reference evidence="4 5" key="1">
    <citation type="submission" date="2013-11" db="EMBL/GenBank/DDBJ databases">
        <title>Genome sequencing of Stegodyphus mimosarum.</title>
        <authorList>
            <person name="Bechsgaard J."/>
        </authorList>
    </citation>
    <scope>NUCLEOTIDE SEQUENCE [LARGE SCALE GENOMIC DNA]</scope>
</reference>
<keyword evidence="2" id="KW-0472">Membrane</keyword>
<evidence type="ECO:0000256" key="3">
    <source>
        <dbReference type="SAM" id="SignalP"/>
    </source>
</evidence>
<dbReference type="EMBL" id="KK112422">
    <property type="protein sequence ID" value="KFM57603.1"/>
    <property type="molecule type" value="Genomic_DNA"/>
</dbReference>
<dbReference type="OrthoDB" id="6424704at2759"/>
<proteinExistence type="predicted"/>
<evidence type="ECO:0000313" key="4">
    <source>
        <dbReference type="EMBL" id="KFM57603.1"/>
    </source>
</evidence>
<gene>
    <name evidence="4" type="ORF">X975_13852</name>
</gene>
<dbReference type="PANTHER" id="PTHR34179:SF1">
    <property type="entry name" value="TUMOR PROTEIN P53-INDUCIBLE PROTEIN 13"/>
    <property type="match status" value="1"/>
</dbReference>
<feature type="non-terminal residue" evidence="4">
    <location>
        <position position="203"/>
    </location>
</feature>
<name>A0A087SXL4_STEMI</name>
<keyword evidence="2" id="KW-0812">Transmembrane</keyword>
<feature type="chain" id="PRO_5001829117" evidence="3">
    <location>
        <begin position="20"/>
        <end position="203"/>
    </location>
</feature>
<accession>A0A087SXL4</accession>
<keyword evidence="2" id="KW-1133">Transmembrane helix</keyword>
<dbReference type="PANTHER" id="PTHR34179">
    <property type="entry name" value="TUMOR PROTEIN P53-INDUCIBLE PROTEIN 13"/>
    <property type="match status" value="1"/>
</dbReference>
<protein>
    <submittedName>
        <fullName evidence="4">Uncharacterized protein</fullName>
    </submittedName>
</protein>
<sequence>MYQFLLIACCAVPVTVCASLSNVTLYKDDSHIPKQTAVSKKLKDQEGITYSNSTKNSKQDKTVSLPKSYETNKSGKSFPEKHSEKGKNSLIADHAQSLNNTQKPPHILFKIHHTLTRSKDAVWATMTLTFMCVILFLAVAQSRMWKNYHGSEMPGVTLPNFDERVPFREVMERKTRSLREFFQKRKEKRKTELECLLPPSEWD</sequence>
<evidence type="ECO:0000313" key="5">
    <source>
        <dbReference type="Proteomes" id="UP000054359"/>
    </source>
</evidence>
<dbReference type="AlphaFoldDB" id="A0A087SXL4"/>
<evidence type="ECO:0000256" key="1">
    <source>
        <dbReference type="SAM" id="MobiDB-lite"/>
    </source>
</evidence>